<proteinExistence type="predicted"/>
<reference evidence="2 3" key="1">
    <citation type="submission" date="2018-03" db="EMBL/GenBank/DDBJ databases">
        <title>Ahniella affigens gen. nov., sp. nov., a gammaproteobacterium isolated from sandy soil near a stream.</title>
        <authorList>
            <person name="Ko Y."/>
            <person name="Kim J.-H."/>
        </authorList>
    </citation>
    <scope>NUCLEOTIDE SEQUENCE [LARGE SCALE GENOMIC DNA]</scope>
    <source>
        <strain evidence="2 3">D13</strain>
    </source>
</reference>
<dbReference type="RefSeq" id="WP_106891394.1">
    <property type="nucleotide sequence ID" value="NZ_CP027860.1"/>
</dbReference>
<dbReference type="Pfam" id="PF01494">
    <property type="entry name" value="FAD_binding_3"/>
    <property type="match status" value="1"/>
</dbReference>
<organism evidence="2 3">
    <name type="scientific">Ahniella affigens</name>
    <dbReference type="NCBI Taxonomy" id="2021234"/>
    <lineage>
        <taxon>Bacteria</taxon>
        <taxon>Pseudomonadati</taxon>
        <taxon>Pseudomonadota</taxon>
        <taxon>Gammaproteobacteria</taxon>
        <taxon>Lysobacterales</taxon>
        <taxon>Rhodanobacteraceae</taxon>
        <taxon>Ahniella</taxon>
    </lineage>
</organism>
<dbReference type="PANTHER" id="PTHR43747">
    <property type="entry name" value="FAD-BINDING PROTEIN"/>
    <property type="match status" value="1"/>
</dbReference>
<name>A0A2P1PRK2_9GAMM</name>
<dbReference type="PRINTS" id="PR00420">
    <property type="entry name" value="RNGMNOXGNASE"/>
</dbReference>
<dbReference type="SUPFAM" id="SSF51905">
    <property type="entry name" value="FAD/NAD(P)-binding domain"/>
    <property type="match status" value="1"/>
</dbReference>
<dbReference type="OrthoDB" id="6310849at2"/>
<keyword evidence="3" id="KW-1185">Reference proteome</keyword>
<reference evidence="2 3" key="2">
    <citation type="submission" date="2018-03" db="EMBL/GenBank/DDBJ databases">
        <authorList>
            <person name="Keele B.F."/>
        </authorList>
    </citation>
    <scope>NUCLEOTIDE SEQUENCE [LARGE SCALE GENOMIC DNA]</scope>
    <source>
        <strain evidence="2 3">D13</strain>
    </source>
</reference>
<dbReference type="Proteomes" id="UP000241074">
    <property type="component" value="Chromosome"/>
</dbReference>
<dbReference type="EMBL" id="CP027860">
    <property type="protein sequence ID" value="AVP97470.1"/>
    <property type="molecule type" value="Genomic_DNA"/>
</dbReference>
<dbReference type="Gene3D" id="3.30.9.100">
    <property type="match status" value="1"/>
</dbReference>
<accession>A0A2P1PRK2</accession>
<dbReference type="PANTHER" id="PTHR43747:SF1">
    <property type="entry name" value="SLR1998 PROTEIN"/>
    <property type="match status" value="1"/>
</dbReference>
<dbReference type="InterPro" id="IPR036188">
    <property type="entry name" value="FAD/NAD-bd_sf"/>
</dbReference>
<evidence type="ECO:0000313" key="2">
    <source>
        <dbReference type="EMBL" id="AVP97470.1"/>
    </source>
</evidence>
<dbReference type="GO" id="GO:0071949">
    <property type="term" value="F:FAD binding"/>
    <property type="evidence" value="ECO:0007669"/>
    <property type="project" value="InterPro"/>
</dbReference>
<dbReference type="AlphaFoldDB" id="A0A2P1PRK2"/>
<dbReference type="InterPro" id="IPR002938">
    <property type="entry name" value="FAD-bd"/>
</dbReference>
<feature type="domain" description="FAD-binding" evidence="1">
    <location>
        <begin position="6"/>
        <end position="309"/>
    </location>
</feature>
<evidence type="ECO:0000313" key="3">
    <source>
        <dbReference type="Proteomes" id="UP000241074"/>
    </source>
</evidence>
<protein>
    <recommendedName>
        <fullName evidence="1">FAD-binding domain-containing protein</fullName>
    </recommendedName>
</protein>
<dbReference type="InterPro" id="IPR050816">
    <property type="entry name" value="Flavin-dep_Halogenase_NPB"/>
</dbReference>
<dbReference type="Gene3D" id="3.50.50.60">
    <property type="entry name" value="FAD/NAD(P)-binding domain"/>
    <property type="match status" value="1"/>
</dbReference>
<evidence type="ECO:0000259" key="1">
    <source>
        <dbReference type="Pfam" id="PF01494"/>
    </source>
</evidence>
<sequence length="383" mass="42891">MPTTDWDVVILGAGPAGAALALALPDDCRVLLIDRPKPERTGIKIGESLPGAALRLLDELRLGPAFLAEPHLERVQSWQRWQTTVPHAVDPIRDPEGPGWHLDRARFEHWLRDHMHPRGRMLVETASAPSFDRRDGHWLIGIGIGNDRNAHRAPWLVDASGRYAKMSRLLGLPRWHGPALQCVHACYTVPSGDEDAANHLVADTDGWWYAVRLPGQTRMVALHTDPQHLHWRDLRTTGVWQAAVRQALPELDQSRWHLSNDIAVFPADSSGLDWTALRADQGLLVIGDAGLCFDPLSAQGLFHALASAVSASRVIRASGETSLHAWRRWQQEMCSVTNRYLMHINDAYRAPRHVADRRFWQTQQDGWASVVRAVTGYIERPAA</sequence>
<gene>
    <name evidence="2" type="ORF">C7S18_09790</name>
</gene>
<dbReference type="KEGG" id="xba:C7S18_09790"/>